<feature type="compositionally biased region" description="Basic and acidic residues" evidence="1">
    <location>
        <begin position="203"/>
        <end position="237"/>
    </location>
</feature>
<feature type="region of interest" description="Disordered" evidence="1">
    <location>
        <begin position="590"/>
        <end position="721"/>
    </location>
</feature>
<feature type="compositionally biased region" description="Basic and acidic residues" evidence="1">
    <location>
        <begin position="628"/>
        <end position="647"/>
    </location>
</feature>
<dbReference type="AlphaFoldDB" id="A0A9N9SIR0"/>
<feature type="compositionally biased region" description="Basic and acidic residues" evidence="1">
    <location>
        <begin position="176"/>
        <end position="192"/>
    </location>
</feature>
<evidence type="ECO:0000313" key="2">
    <source>
        <dbReference type="EMBL" id="CAG9824854.1"/>
    </source>
</evidence>
<feature type="compositionally biased region" description="Acidic residues" evidence="1">
    <location>
        <begin position="141"/>
        <end position="153"/>
    </location>
</feature>
<feature type="compositionally biased region" description="Basic residues" evidence="1">
    <location>
        <begin position="397"/>
        <end position="429"/>
    </location>
</feature>
<feature type="compositionally biased region" description="Basic residues" evidence="1">
    <location>
        <begin position="193"/>
        <end position="202"/>
    </location>
</feature>
<protein>
    <submittedName>
        <fullName evidence="2">Uncharacterized protein</fullName>
    </submittedName>
</protein>
<dbReference type="Proteomes" id="UP001153737">
    <property type="component" value="Chromosome 8"/>
</dbReference>
<evidence type="ECO:0000256" key="1">
    <source>
        <dbReference type="SAM" id="MobiDB-lite"/>
    </source>
</evidence>
<reference evidence="2" key="2">
    <citation type="submission" date="2022-10" db="EMBL/GenBank/DDBJ databases">
        <authorList>
            <consortium name="ENA_rothamsted_submissions"/>
            <consortium name="culmorum"/>
            <person name="King R."/>
        </authorList>
    </citation>
    <scope>NUCLEOTIDE SEQUENCE</scope>
</reference>
<feature type="compositionally biased region" description="Basic and acidic residues" evidence="1">
    <location>
        <begin position="549"/>
        <end position="563"/>
    </location>
</feature>
<keyword evidence="3" id="KW-1185">Reference proteome</keyword>
<name>A0A9N9SIR0_PHACE</name>
<feature type="compositionally biased region" description="Basic and acidic residues" evidence="1">
    <location>
        <begin position="447"/>
        <end position="487"/>
    </location>
</feature>
<feature type="compositionally biased region" description="Low complexity" evidence="1">
    <location>
        <begin position="377"/>
        <end position="394"/>
    </location>
</feature>
<evidence type="ECO:0000313" key="3">
    <source>
        <dbReference type="Proteomes" id="UP001153737"/>
    </source>
</evidence>
<feature type="region of interest" description="Disordered" evidence="1">
    <location>
        <begin position="30"/>
        <end position="297"/>
    </location>
</feature>
<accession>A0A9N9SIR0</accession>
<organism evidence="2 3">
    <name type="scientific">Phaedon cochleariae</name>
    <name type="common">Mustard beetle</name>
    <dbReference type="NCBI Taxonomy" id="80249"/>
    <lineage>
        <taxon>Eukaryota</taxon>
        <taxon>Metazoa</taxon>
        <taxon>Ecdysozoa</taxon>
        <taxon>Arthropoda</taxon>
        <taxon>Hexapoda</taxon>
        <taxon>Insecta</taxon>
        <taxon>Pterygota</taxon>
        <taxon>Neoptera</taxon>
        <taxon>Endopterygota</taxon>
        <taxon>Coleoptera</taxon>
        <taxon>Polyphaga</taxon>
        <taxon>Cucujiformia</taxon>
        <taxon>Chrysomeloidea</taxon>
        <taxon>Chrysomelidae</taxon>
        <taxon>Chrysomelinae</taxon>
        <taxon>Chrysomelini</taxon>
        <taxon>Phaedon</taxon>
    </lineage>
</organism>
<feature type="compositionally biased region" description="Basic and acidic residues" evidence="1">
    <location>
        <begin position="706"/>
        <end position="721"/>
    </location>
</feature>
<dbReference type="EMBL" id="OU896714">
    <property type="protein sequence ID" value="CAG9824854.1"/>
    <property type="molecule type" value="Genomic_DNA"/>
</dbReference>
<feature type="compositionally biased region" description="Basic and acidic residues" evidence="1">
    <location>
        <begin position="600"/>
        <end position="612"/>
    </location>
</feature>
<feature type="compositionally biased region" description="Basic and acidic residues" evidence="1">
    <location>
        <begin position="658"/>
        <end position="699"/>
    </location>
</feature>
<feature type="region of interest" description="Disordered" evidence="1">
    <location>
        <begin position="368"/>
        <end position="563"/>
    </location>
</feature>
<proteinExistence type="predicted"/>
<sequence>MNNFPKVCASDDEDDLELLRLKALETLKRKNAAADSSTNIHLKGNSPDKHNQYGRNKRRRTFGPHPGRGGKNFQGHFNRPRNTNLIAITPVSDETDIKEKPFANRATNPTHSNRYAEKQDNVTEGTSKFNRYDNSDKSDTESEEEEEESESEEASPGKLERADSLEALMQELDDEIQGKPKAKEEKQANGEKPKKKTKKKKRLTSDSDHKNTDSKTDNEQSDKSTELVKQDADKPTENEEATVPNEHDNNVEAAAENAPTRTDNIHKKRQRSRSPFTRRTNFRPRRAPNYPNSRHLPHLDINPFQPPHMYPPFNQMYPPLVNQPPPFYERPISPLSINTESLTTATLAPLSPRSAAFVLQNKAIIEKRKRSPRRSYSRSFSRSLSRSPRRSLTPPRRPIRRSISPRRLSRSPRRFSPRRRSLSPRRRNVARKDSSPKSKNSGRNRPGKSEDNKVKDDSKGKDDGKVKDAVRDKEKEKLPVKQPKEEASLDPVLEARKRKFESNQLGKKAGIIRLKPKEEKQPESAPMQELPSAVKEETQTPTPASTEVDEAKPIDDTNKDPDEFKELEKLLNEDLLLESDDFIDHKVEDIFSDEESTSDNEGRFKVKQKAGEKVSVLSFSKLMNGAKAEVKTEPLQSRGERSRDRHSSSRYNERKRRTPTDRRLASRRNEGRERKEAGRDRKDEEKEAQKKVETQEKSSAKQRISLRKERPPPSMDKRFERKIEIKIKNPSKYEKSGKERISKGEDKGLKAEKVIESEKEEEAVVELKDEDEVDEVGPDNVEEVMDEDNLAVNEGDLRAQLSRKRAEKLHKIPAEEVSSRILQFALQGAVYRKTKKKSKDKNITDNDGKLPIHLRLGLTNQTEIFEDVKVKRKSRKRKNREVLEQVYNFLLQDFLY</sequence>
<feature type="compositionally biased region" description="Basic and acidic residues" evidence="1">
    <location>
        <begin position="130"/>
        <end position="140"/>
    </location>
</feature>
<dbReference type="OrthoDB" id="6780119at2759"/>
<gene>
    <name evidence="2" type="ORF">PHAECO_LOCUS11767</name>
</gene>
<reference evidence="2" key="1">
    <citation type="submission" date="2022-01" db="EMBL/GenBank/DDBJ databases">
        <authorList>
            <person name="King R."/>
        </authorList>
    </citation>
    <scope>NUCLEOTIDE SEQUENCE</scope>
</reference>